<keyword evidence="3" id="KW-1185">Reference proteome</keyword>
<accession>A0A317XRP6</accession>
<protein>
    <submittedName>
        <fullName evidence="2">Uncharacterized protein</fullName>
    </submittedName>
</protein>
<evidence type="ECO:0000256" key="1">
    <source>
        <dbReference type="SAM" id="Phobius"/>
    </source>
</evidence>
<gene>
    <name evidence="2" type="ORF">BCV70DRAFT_103297</name>
</gene>
<dbReference type="InParanoid" id="A0A317XRP6"/>
<reference evidence="2 3" key="1">
    <citation type="journal article" date="2018" name="Mol. Biol. Evol.">
        <title>Broad Genomic Sampling Reveals a Smut Pathogenic Ancestry of the Fungal Clade Ustilaginomycotina.</title>
        <authorList>
            <person name="Kijpornyongpan T."/>
            <person name="Mondo S.J."/>
            <person name="Barry K."/>
            <person name="Sandor L."/>
            <person name="Lee J."/>
            <person name="Lipzen A."/>
            <person name="Pangilinan J."/>
            <person name="LaButti K."/>
            <person name="Hainaut M."/>
            <person name="Henrissat B."/>
            <person name="Grigoriev I.V."/>
            <person name="Spatafora J.W."/>
            <person name="Aime M.C."/>
        </authorList>
    </citation>
    <scope>NUCLEOTIDE SEQUENCE [LARGE SCALE GENOMIC DNA]</scope>
    <source>
        <strain evidence="2 3">MCA 3645</strain>
    </source>
</reference>
<evidence type="ECO:0000313" key="2">
    <source>
        <dbReference type="EMBL" id="PWY99970.1"/>
    </source>
</evidence>
<keyword evidence="1" id="KW-1133">Transmembrane helix</keyword>
<name>A0A317XRP6_9BASI</name>
<keyword evidence="1" id="KW-0812">Transmembrane</keyword>
<evidence type="ECO:0000313" key="3">
    <source>
        <dbReference type="Proteomes" id="UP000246740"/>
    </source>
</evidence>
<organism evidence="2 3">
    <name type="scientific">Testicularia cyperi</name>
    <dbReference type="NCBI Taxonomy" id="1882483"/>
    <lineage>
        <taxon>Eukaryota</taxon>
        <taxon>Fungi</taxon>
        <taxon>Dikarya</taxon>
        <taxon>Basidiomycota</taxon>
        <taxon>Ustilaginomycotina</taxon>
        <taxon>Ustilaginomycetes</taxon>
        <taxon>Ustilaginales</taxon>
        <taxon>Anthracoideaceae</taxon>
        <taxon>Testicularia</taxon>
    </lineage>
</organism>
<feature type="transmembrane region" description="Helical" evidence="1">
    <location>
        <begin position="50"/>
        <end position="72"/>
    </location>
</feature>
<keyword evidence="1" id="KW-0472">Membrane</keyword>
<dbReference type="AlphaFoldDB" id="A0A317XRP6"/>
<sequence>MNDDRTRVKDFIFWRPLIGCCHPVPTLSDDFGTKGRRPVATAVVLFSSSFWLAVGFAVPVGPVVATATLILCKVQSMGSSWSAAYASGCLARASIARCYRHRLRQADGCLGSAVHENELCCCWADGTRRPKTRIRGVFCPSRAGLSALELPPRWPIRSTCTVVCCNDLGATRERRQR</sequence>
<proteinExistence type="predicted"/>
<dbReference type="Proteomes" id="UP000246740">
    <property type="component" value="Unassembled WGS sequence"/>
</dbReference>
<dbReference type="EMBL" id="KZ819193">
    <property type="protein sequence ID" value="PWY99970.1"/>
    <property type="molecule type" value="Genomic_DNA"/>
</dbReference>